<accession>A0ACC7NWI5</accession>
<dbReference type="EMBL" id="JBJURJ010000006">
    <property type="protein sequence ID" value="MFM9328747.1"/>
    <property type="molecule type" value="Genomic_DNA"/>
</dbReference>
<reference evidence="1" key="1">
    <citation type="submission" date="2024-12" db="EMBL/GenBank/DDBJ databases">
        <authorList>
            <person name="Wu N."/>
        </authorList>
    </citation>
    <scope>NUCLEOTIDE SEQUENCE</scope>
    <source>
        <strain evidence="1">P15</strain>
    </source>
</reference>
<protein>
    <submittedName>
        <fullName evidence="1">DUF4269 domain-containing protein</fullName>
    </submittedName>
</protein>
<gene>
    <name evidence="1" type="ORF">ACI1P1_10645</name>
</gene>
<evidence type="ECO:0000313" key="2">
    <source>
        <dbReference type="Proteomes" id="UP001631969"/>
    </source>
</evidence>
<proteinExistence type="predicted"/>
<sequence length="196" mass="22517">MSSREQDFLAGIDYLIEGNPWQQEVYRALCRLGVMEVLGPYQPVLVGTVPLDVDIPGSDLDVVCHVEQERREVFEALLKGTFGSCEDFEYAAREVDGLLRQVGRFRYEGWVVEIFGQPLPVEEQNGYRHMVVEHRLLELLDDKGREAIRSLKLQGFKTEPAFARLLRLEGDPYKELRDMYLWSPEQLGALAARLTE</sequence>
<organism evidence="1 2">
    <name type="scientific">Paenibacillus mesotrionivorans</name>
    <dbReference type="NCBI Taxonomy" id="3160968"/>
    <lineage>
        <taxon>Bacteria</taxon>
        <taxon>Bacillati</taxon>
        <taxon>Bacillota</taxon>
        <taxon>Bacilli</taxon>
        <taxon>Bacillales</taxon>
        <taxon>Paenibacillaceae</taxon>
        <taxon>Paenibacillus</taxon>
    </lineage>
</organism>
<evidence type="ECO:0000313" key="1">
    <source>
        <dbReference type="EMBL" id="MFM9328747.1"/>
    </source>
</evidence>
<comment type="caution">
    <text evidence="1">The sequence shown here is derived from an EMBL/GenBank/DDBJ whole genome shotgun (WGS) entry which is preliminary data.</text>
</comment>
<name>A0ACC7NWI5_9BACL</name>
<keyword evidence="2" id="KW-1185">Reference proteome</keyword>
<dbReference type="Proteomes" id="UP001631969">
    <property type="component" value="Unassembled WGS sequence"/>
</dbReference>